<dbReference type="EMBL" id="LUEZ02000137">
    <property type="protein sequence ID" value="RDB15920.1"/>
    <property type="molecule type" value="Genomic_DNA"/>
</dbReference>
<accession>A0A369J450</accession>
<evidence type="ECO:0000313" key="3">
    <source>
        <dbReference type="Proteomes" id="UP000076154"/>
    </source>
</evidence>
<keyword evidence="3" id="KW-1185">Reference proteome</keyword>
<dbReference type="InParanoid" id="A0A369J450"/>
<dbReference type="Proteomes" id="UP000076154">
    <property type="component" value="Unassembled WGS sequence"/>
</dbReference>
<protein>
    <submittedName>
        <fullName evidence="2">Uncharacterized protein</fullName>
    </submittedName>
</protein>
<feature type="compositionally biased region" description="Basic and acidic residues" evidence="1">
    <location>
        <begin position="75"/>
        <end position="84"/>
    </location>
</feature>
<proteinExistence type="predicted"/>
<comment type="caution">
    <text evidence="2">The sequence shown here is derived from an EMBL/GenBank/DDBJ whole genome shotgun (WGS) entry which is preliminary data.</text>
</comment>
<gene>
    <name evidence="2" type="ORF">Hypma_003500</name>
</gene>
<dbReference type="AlphaFoldDB" id="A0A369J450"/>
<feature type="region of interest" description="Disordered" evidence="1">
    <location>
        <begin position="50"/>
        <end position="95"/>
    </location>
</feature>
<reference evidence="2" key="1">
    <citation type="submission" date="2018-04" db="EMBL/GenBank/DDBJ databases">
        <title>Whole genome sequencing of Hypsizygus marmoreus.</title>
        <authorList>
            <person name="Choi I.-G."/>
            <person name="Min B."/>
            <person name="Kim J.-G."/>
            <person name="Kim S."/>
            <person name="Oh Y.-L."/>
            <person name="Kong W.-S."/>
            <person name="Park H."/>
            <person name="Jeong J."/>
            <person name="Song E.-S."/>
        </authorList>
    </citation>
    <scope>NUCLEOTIDE SEQUENCE [LARGE SCALE GENOMIC DNA]</scope>
    <source>
        <strain evidence="2">51987-8</strain>
    </source>
</reference>
<sequence>MEITCIWPSFFHTPTISPTAARALPSILWAYLPLRCRDVHMPKLMLPMLGHNSDTSKAGGRRNMAGGWGDAETEPQGRRTRDGQGHMARLASQNP</sequence>
<organism evidence="2 3">
    <name type="scientific">Hypsizygus marmoreus</name>
    <name type="common">White beech mushroom</name>
    <name type="synonym">Agaricus marmoreus</name>
    <dbReference type="NCBI Taxonomy" id="39966"/>
    <lineage>
        <taxon>Eukaryota</taxon>
        <taxon>Fungi</taxon>
        <taxon>Dikarya</taxon>
        <taxon>Basidiomycota</taxon>
        <taxon>Agaricomycotina</taxon>
        <taxon>Agaricomycetes</taxon>
        <taxon>Agaricomycetidae</taxon>
        <taxon>Agaricales</taxon>
        <taxon>Tricholomatineae</taxon>
        <taxon>Lyophyllaceae</taxon>
        <taxon>Hypsizygus</taxon>
    </lineage>
</organism>
<evidence type="ECO:0000313" key="2">
    <source>
        <dbReference type="EMBL" id="RDB15920.1"/>
    </source>
</evidence>
<name>A0A369J450_HYPMA</name>
<evidence type="ECO:0000256" key="1">
    <source>
        <dbReference type="SAM" id="MobiDB-lite"/>
    </source>
</evidence>